<accession>A0A2M7RHN4</accession>
<protein>
    <submittedName>
        <fullName evidence="3">Uncharacterized protein</fullName>
    </submittedName>
</protein>
<evidence type="ECO:0000256" key="1">
    <source>
        <dbReference type="SAM" id="Phobius"/>
    </source>
</evidence>
<reference evidence="3 4" key="1">
    <citation type="submission" date="2017-09" db="EMBL/GenBank/DDBJ databases">
        <title>Depth-based differentiation of microbial function through sediment-hosted aquifers and enrichment of novel symbionts in the deep terrestrial subsurface.</title>
        <authorList>
            <person name="Probst A.J."/>
            <person name="Ladd B."/>
            <person name="Jarett J.K."/>
            <person name="Geller-Mcgrath D.E."/>
            <person name="Sieber C.M."/>
            <person name="Emerson J.B."/>
            <person name="Anantharaman K."/>
            <person name="Thomas B.C."/>
            <person name="Malmstrom R."/>
            <person name="Stieglmeier M."/>
            <person name="Klingl A."/>
            <person name="Woyke T."/>
            <person name="Ryan C.M."/>
            <person name="Banfield J.F."/>
        </authorList>
    </citation>
    <scope>NUCLEOTIDE SEQUENCE [LARGE SCALE GENOMIC DNA]</scope>
    <source>
        <strain evidence="3">CG_4_10_14_0_8_um_filter_42_10</strain>
    </source>
</reference>
<feature type="transmembrane region" description="Helical" evidence="1">
    <location>
        <begin position="172"/>
        <end position="193"/>
    </location>
</feature>
<keyword evidence="1" id="KW-0812">Transmembrane</keyword>
<feature type="signal peptide" evidence="2">
    <location>
        <begin position="1"/>
        <end position="22"/>
    </location>
</feature>
<feature type="transmembrane region" description="Helical" evidence="1">
    <location>
        <begin position="247"/>
        <end position="267"/>
    </location>
</feature>
<gene>
    <name evidence="3" type="ORF">COY66_05225</name>
</gene>
<dbReference type="EMBL" id="PFMD01000061">
    <property type="protein sequence ID" value="PIY96011.1"/>
    <property type="molecule type" value="Genomic_DNA"/>
</dbReference>
<evidence type="ECO:0000256" key="2">
    <source>
        <dbReference type="SAM" id="SignalP"/>
    </source>
</evidence>
<evidence type="ECO:0000313" key="3">
    <source>
        <dbReference type="EMBL" id="PIY96011.1"/>
    </source>
</evidence>
<keyword evidence="1" id="KW-0472">Membrane</keyword>
<dbReference type="Proteomes" id="UP000230779">
    <property type="component" value="Unassembled WGS sequence"/>
</dbReference>
<evidence type="ECO:0000313" key="4">
    <source>
        <dbReference type="Proteomes" id="UP000230779"/>
    </source>
</evidence>
<proteinExistence type="predicted"/>
<feature type="chain" id="PRO_5014844372" evidence="2">
    <location>
        <begin position="23"/>
        <end position="274"/>
    </location>
</feature>
<name>A0A2M7RHN4_9BACT</name>
<keyword evidence="2" id="KW-0732">Signal</keyword>
<organism evidence="3 4">
    <name type="scientific">Candidatus Kerfeldbacteria bacterium CG_4_10_14_0_8_um_filter_42_10</name>
    <dbReference type="NCBI Taxonomy" id="2014248"/>
    <lineage>
        <taxon>Bacteria</taxon>
        <taxon>Candidatus Kerfeldiibacteriota</taxon>
    </lineage>
</organism>
<dbReference type="AlphaFoldDB" id="A0A2M7RHN4"/>
<sequence>MKKISLFLTAILFFTVANSAIAAPVAETVPRQSYYTEGGVIATVLEIYQPDKEGTAQYPEEAKIKIERVLDKSEITLESVYNASYGEKSDEMVLAKAGDEISAYFEFTLSPTKEVRSNSNYDSPGIKAGDKIEANLIKRDTADYRGLYYVVEEYKVINKVGTCDLPPAVSKIVFSIAYGLIGIALLFFIYGVYKRMYWWKKIREFDAGHGLSRISKKELKQKFSAINQEYLQQREDLTKKMRHFDKGATAALAMALILFIVFLIYRFSVCCVIN</sequence>
<comment type="caution">
    <text evidence="3">The sequence shown here is derived from an EMBL/GenBank/DDBJ whole genome shotgun (WGS) entry which is preliminary data.</text>
</comment>
<keyword evidence="1" id="KW-1133">Transmembrane helix</keyword>